<dbReference type="SMART" id="SM01197">
    <property type="entry name" value="FANCL_C"/>
    <property type="match status" value="1"/>
</dbReference>
<dbReference type="Proteomes" id="UP000237000">
    <property type="component" value="Unassembled WGS sequence"/>
</dbReference>
<evidence type="ECO:0000313" key="18">
    <source>
        <dbReference type="EMBL" id="PON87333.1"/>
    </source>
</evidence>
<evidence type="ECO:0000313" key="19">
    <source>
        <dbReference type="Proteomes" id="UP000237000"/>
    </source>
</evidence>
<name>A0A2P5EP63_TREOI</name>
<evidence type="ECO:0000259" key="17">
    <source>
        <dbReference type="PROSITE" id="PS50089"/>
    </source>
</evidence>
<feature type="region of interest" description="Disordered" evidence="15">
    <location>
        <begin position="254"/>
        <end position="278"/>
    </location>
</feature>
<evidence type="ECO:0000256" key="6">
    <source>
        <dbReference type="ARBA" id="ARBA00022692"/>
    </source>
</evidence>
<proteinExistence type="inferred from homology"/>
<feature type="compositionally biased region" description="Basic and acidic residues" evidence="15">
    <location>
        <begin position="256"/>
        <end position="274"/>
    </location>
</feature>
<evidence type="ECO:0000256" key="16">
    <source>
        <dbReference type="SAM" id="Phobius"/>
    </source>
</evidence>
<evidence type="ECO:0000256" key="5">
    <source>
        <dbReference type="ARBA" id="ARBA00022679"/>
    </source>
</evidence>
<feature type="transmembrane region" description="Helical" evidence="16">
    <location>
        <begin position="66"/>
        <end position="89"/>
    </location>
</feature>
<evidence type="ECO:0000256" key="7">
    <source>
        <dbReference type="ARBA" id="ARBA00022723"/>
    </source>
</evidence>
<evidence type="ECO:0000256" key="1">
    <source>
        <dbReference type="ARBA" id="ARBA00000900"/>
    </source>
</evidence>
<keyword evidence="12 16" id="KW-0472">Membrane</keyword>
<dbReference type="GO" id="GO:0016567">
    <property type="term" value="P:protein ubiquitination"/>
    <property type="evidence" value="ECO:0007669"/>
    <property type="project" value="UniProtKB-UniPathway"/>
</dbReference>
<keyword evidence="6 16" id="KW-0812">Transmembrane</keyword>
<keyword evidence="9" id="KW-0833">Ubl conjugation pathway</keyword>
<feature type="domain" description="RING-type" evidence="17">
    <location>
        <begin position="161"/>
        <end position="203"/>
    </location>
</feature>
<dbReference type="AlphaFoldDB" id="A0A2P5EP63"/>
<dbReference type="PANTHER" id="PTHR46913:SF19">
    <property type="entry name" value="RING-TYPE E3 UBIQUITIN TRANSFERASE"/>
    <property type="match status" value="1"/>
</dbReference>
<keyword evidence="7" id="KW-0479">Metal-binding</keyword>
<comment type="caution">
    <text evidence="18">The sequence shown here is derived from an EMBL/GenBank/DDBJ whole genome shotgun (WGS) entry which is preliminary data.</text>
</comment>
<dbReference type="EMBL" id="JXTC01000118">
    <property type="protein sequence ID" value="PON87333.1"/>
    <property type="molecule type" value="Genomic_DNA"/>
</dbReference>
<dbReference type="FunFam" id="3.30.40.10:FF:000233">
    <property type="entry name" value="RING-H2 finger protein ATL54"/>
    <property type="match status" value="1"/>
</dbReference>
<comment type="catalytic activity">
    <reaction evidence="1">
        <text>S-ubiquitinyl-[E2 ubiquitin-conjugating enzyme]-L-cysteine + [acceptor protein]-L-lysine = [E2 ubiquitin-conjugating enzyme]-L-cysteine + N(6)-ubiquitinyl-[acceptor protein]-L-lysine.</text>
        <dbReference type="EC" id="2.3.2.27"/>
    </reaction>
</comment>
<dbReference type="FunCoup" id="A0A2P5EP63">
    <property type="interactions" value="10"/>
</dbReference>
<evidence type="ECO:0000256" key="2">
    <source>
        <dbReference type="ARBA" id="ARBA00004167"/>
    </source>
</evidence>
<dbReference type="InterPro" id="IPR013083">
    <property type="entry name" value="Znf_RING/FYVE/PHD"/>
</dbReference>
<evidence type="ECO:0000256" key="13">
    <source>
        <dbReference type="ARBA" id="ARBA00024209"/>
    </source>
</evidence>
<dbReference type="CDD" id="cd16461">
    <property type="entry name" value="RING-H2_EL5-like"/>
    <property type="match status" value="1"/>
</dbReference>
<organism evidence="18 19">
    <name type="scientific">Trema orientale</name>
    <name type="common">Charcoal tree</name>
    <name type="synonym">Celtis orientalis</name>
    <dbReference type="NCBI Taxonomy" id="63057"/>
    <lineage>
        <taxon>Eukaryota</taxon>
        <taxon>Viridiplantae</taxon>
        <taxon>Streptophyta</taxon>
        <taxon>Embryophyta</taxon>
        <taxon>Tracheophyta</taxon>
        <taxon>Spermatophyta</taxon>
        <taxon>Magnoliopsida</taxon>
        <taxon>eudicotyledons</taxon>
        <taxon>Gunneridae</taxon>
        <taxon>Pentapetalae</taxon>
        <taxon>rosids</taxon>
        <taxon>fabids</taxon>
        <taxon>Rosales</taxon>
        <taxon>Cannabaceae</taxon>
        <taxon>Trema</taxon>
    </lineage>
</organism>
<evidence type="ECO:0000256" key="9">
    <source>
        <dbReference type="ARBA" id="ARBA00022786"/>
    </source>
</evidence>
<comment type="pathway">
    <text evidence="3">Protein modification; protein ubiquitination.</text>
</comment>
<keyword evidence="8 14" id="KW-0863">Zinc-finger</keyword>
<evidence type="ECO:0000256" key="10">
    <source>
        <dbReference type="ARBA" id="ARBA00022833"/>
    </source>
</evidence>
<dbReference type="GO" id="GO:0008270">
    <property type="term" value="F:zinc ion binding"/>
    <property type="evidence" value="ECO:0007669"/>
    <property type="project" value="UniProtKB-KW"/>
</dbReference>
<accession>A0A2P5EP63</accession>
<dbReference type="Pfam" id="PF13639">
    <property type="entry name" value="zf-RING_2"/>
    <property type="match status" value="1"/>
</dbReference>
<evidence type="ECO:0000256" key="11">
    <source>
        <dbReference type="ARBA" id="ARBA00022989"/>
    </source>
</evidence>
<evidence type="ECO:0000256" key="3">
    <source>
        <dbReference type="ARBA" id="ARBA00004906"/>
    </source>
</evidence>
<gene>
    <name evidence="18" type="ORF">TorRG33x02_168250</name>
</gene>
<evidence type="ECO:0000256" key="4">
    <source>
        <dbReference type="ARBA" id="ARBA00012483"/>
    </source>
</evidence>
<dbReference type="STRING" id="63057.A0A2P5EP63"/>
<dbReference type="SMART" id="SM00184">
    <property type="entry name" value="RING"/>
    <property type="match status" value="1"/>
</dbReference>
<dbReference type="UniPathway" id="UPA00143"/>
<dbReference type="InterPro" id="IPR044600">
    <property type="entry name" value="ATL1/ATL16-like"/>
</dbReference>
<comment type="similarity">
    <text evidence="13">Belongs to the RING-type zinc finger family. ATL subfamily.</text>
</comment>
<protein>
    <recommendedName>
        <fullName evidence="4">RING-type E3 ubiquitin transferase</fullName>
        <ecNumber evidence="4">2.3.2.27</ecNumber>
    </recommendedName>
</protein>
<evidence type="ECO:0000256" key="15">
    <source>
        <dbReference type="SAM" id="MobiDB-lite"/>
    </source>
</evidence>
<dbReference type="GO" id="GO:0061630">
    <property type="term" value="F:ubiquitin protein ligase activity"/>
    <property type="evidence" value="ECO:0007669"/>
    <property type="project" value="UniProtKB-EC"/>
</dbReference>
<keyword evidence="11 16" id="KW-1133">Transmembrane helix</keyword>
<evidence type="ECO:0000256" key="14">
    <source>
        <dbReference type="PROSITE-ProRule" id="PRU00175"/>
    </source>
</evidence>
<evidence type="ECO:0000256" key="8">
    <source>
        <dbReference type="ARBA" id="ARBA00022771"/>
    </source>
</evidence>
<dbReference type="EC" id="2.3.2.27" evidence="4"/>
<evidence type="ECO:0000256" key="12">
    <source>
        <dbReference type="ARBA" id="ARBA00023136"/>
    </source>
</evidence>
<keyword evidence="10" id="KW-0862">Zinc</keyword>
<dbReference type="PANTHER" id="PTHR46913">
    <property type="entry name" value="RING-H2 FINGER PROTEIN ATL16"/>
    <property type="match status" value="1"/>
</dbReference>
<dbReference type="GO" id="GO:0016020">
    <property type="term" value="C:membrane"/>
    <property type="evidence" value="ECO:0007669"/>
    <property type="project" value="UniProtKB-SubCell"/>
</dbReference>
<comment type="subcellular location">
    <subcellularLocation>
        <location evidence="2">Membrane</location>
        <topology evidence="2">Single-pass membrane protein</topology>
    </subcellularLocation>
</comment>
<dbReference type="OrthoDB" id="9984778at2759"/>
<sequence>MGFRHRKLYVDEPNFNITQLCDPFCEIDKPDFCPTTCSMVCPSVCKPLFLSPPSHPASSHHSHRPLIFLSVTIALLAASFLVVCGYAFYTRYYSGRFNRRRNTSETQPEDTHDEFLDEDHGPVVDHHIWYIRTVGLQPSIIGSITVLKYKKEEGLVEGTDCSVCLSEFQEDETLRLLPKCSHAFHVPCIDTWLRSHTNCPLCRAPIVINSAVSTPSLEPSDVDSGPVEETRIAISVDNEEFNGENEDGIGELRIGAGEERKRGENSGEEVDRVQPGRRSVSLDSFSASKINLSLSKFHVVESNSNSDKQLGVANKLESLVGEKRVVGNQKLQRLKGSSSNGRFLQSGPISMKRSVSCNEKFVLCRQVRSSDSVLPLRSI</sequence>
<dbReference type="PROSITE" id="PS50089">
    <property type="entry name" value="ZF_RING_2"/>
    <property type="match status" value="1"/>
</dbReference>
<dbReference type="InParanoid" id="A0A2P5EP63"/>
<dbReference type="Gene3D" id="3.30.40.10">
    <property type="entry name" value="Zinc/RING finger domain, C3HC4 (zinc finger)"/>
    <property type="match status" value="1"/>
</dbReference>
<keyword evidence="5" id="KW-0808">Transferase</keyword>
<dbReference type="SUPFAM" id="SSF57850">
    <property type="entry name" value="RING/U-box"/>
    <property type="match status" value="1"/>
</dbReference>
<dbReference type="InterPro" id="IPR001841">
    <property type="entry name" value="Znf_RING"/>
</dbReference>
<reference evidence="19" key="1">
    <citation type="submission" date="2016-06" db="EMBL/GenBank/DDBJ databases">
        <title>Parallel loss of symbiosis genes in relatives of nitrogen-fixing non-legume Parasponia.</title>
        <authorList>
            <person name="Van Velzen R."/>
            <person name="Holmer R."/>
            <person name="Bu F."/>
            <person name="Rutten L."/>
            <person name="Van Zeijl A."/>
            <person name="Liu W."/>
            <person name="Santuari L."/>
            <person name="Cao Q."/>
            <person name="Sharma T."/>
            <person name="Shen D."/>
            <person name="Roswanjaya Y."/>
            <person name="Wardhani T."/>
            <person name="Kalhor M.S."/>
            <person name="Jansen J."/>
            <person name="Van den Hoogen J."/>
            <person name="Gungor B."/>
            <person name="Hartog M."/>
            <person name="Hontelez J."/>
            <person name="Verver J."/>
            <person name="Yang W.-C."/>
            <person name="Schijlen E."/>
            <person name="Repin R."/>
            <person name="Schilthuizen M."/>
            <person name="Schranz E."/>
            <person name="Heidstra R."/>
            <person name="Miyata K."/>
            <person name="Fedorova E."/>
            <person name="Kohlen W."/>
            <person name="Bisseling T."/>
            <person name="Smit S."/>
            <person name="Geurts R."/>
        </authorList>
    </citation>
    <scope>NUCLEOTIDE SEQUENCE [LARGE SCALE GENOMIC DNA]</scope>
    <source>
        <strain evidence="19">cv. RG33-2</strain>
    </source>
</reference>
<keyword evidence="19" id="KW-1185">Reference proteome</keyword>